<comment type="caution">
    <text evidence="1">The sequence shown here is derived from an EMBL/GenBank/DDBJ whole genome shotgun (WGS) entry which is preliminary data.</text>
</comment>
<gene>
    <name evidence="1" type="ORF">E2C01_059004</name>
</gene>
<organism evidence="1 2">
    <name type="scientific">Portunus trituberculatus</name>
    <name type="common">Swimming crab</name>
    <name type="synonym">Neptunus trituberculatus</name>
    <dbReference type="NCBI Taxonomy" id="210409"/>
    <lineage>
        <taxon>Eukaryota</taxon>
        <taxon>Metazoa</taxon>
        <taxon>Ecdysozoa</taxon>
        <taxon>Arthropoda</taxon>
        <taxon>Crustacea</taxon>
        <taxon>Multicrustacea</taxon>
        <taxon>Malacostraca</taxon>
        <taxon>Eumalacostraca</taxon>
        <taxon>Eucarida</taxon>
        <taxon>Decapoda</taxon>
        <taxon>Pleocyemata</taxon>
        <taxon>Brachyura</taxon>
        <taxon>Eubrachyura</taxon>
        <taxon>Portunoidea</taxon>
        <taxon>Portunidae</taxon>
        <taxon>Portuninae</taxon>
        <taxon>Portunus</taxon>
    </lineage>
</organism>
<evidence type="ECO:0000313" key="2">
    <source>
        <dbReference type="Proteomes" id="UP000324222"/>
    </source>
</evidence>
<evidence type="ECO:0000313" key="1">
    <source>
        <dbReference type="EMBL" id="MPC64882.1"/>
    </source>
</evidence>
<dbReference type="Proteomes" id="UP000324222">
    <property type="component" value="Unassembled WGS sequence"/>
</dbReference>
<name>A0A5B7H1D0_PORTR</name>
<dbReference type="AlphaFoldDB" id="A0A5B7H1D0"/>
<proteinExistence type="predicted"/>
<keyword evidence="2" id="KW-1185">Reference proteome</keyword>
<reference evidence="1 2" key="1">
    <citation type="submission" date="2019-05" db="EMBL/GenBank/DDBJ databases">
        <title>Another draft genome of Portunus trituberculatus and its Hox gene families provides insights of decapod evolution.</title>
        <authorList>
            <person name="Jeong J.-H."/>
            <person name="Song I."/>
            <person name="Kim S."/>
            <person name="Choi T."/>
            <person name="Kim D."/>
            <person name="Ryu S."/>
            <person name="Kim W."/>
        </authorList>
    </citation>
    <scope>NUCLEOTIDE SEQUENCE [LARGE SCALE GENOMIC DNA]</scope>
    <source>
        <tissue evidence="1">Muscle</tissue>
    </source>
</reference>
<protein>
    <submittedName>
        <fullName evidence="1">Uncharacterized protein</fullName>
    </submittedName>
</protein>
<dbReference type="EMBL" id="VSRR010022686">
    <property type="protein sequence ID" value="MPC64882.1"/>
    <property type="molecule type" value="Genomic_DNA"/>
</dbReference>
<accession>A0A5B7H1D0</accession>
<sequence length="55" mass="6459">MIKFIRKSVLAIDKVEIMLICQWNHEITLKKNLLLKKGSIRNTTYVVTIFQSPQL</sequence>